<sequence length="218" mass="24834">MSPSIFSLFPEVEVATITCVIQHELCASDIYKLDPRHHDKMDRKTLELNGTKLKLANDNTVLKEYRTLNSIIDPLTMYFSILIMHAQPSGKSALLAVQLFHYTVHLSRIASEYKWQAVVSYHMAFFTKRRREMMDGDYARWGRIILELRGEHLFPYCKIKAGTSTIAKKSLPGADCSAPCHNYNLGRCTGEKFPWGRPHVCTTCNKTDHGAFNHPKSA</sequence>
<evidence type="ECO:0000313" key="2">
    <source>
        <dbReference type="Proteomes" id="UP001175227"/>
    </source>
</evidence>
<dbReference type="EMBL" id="JAUEPR010000046">
    <property type="protein sequence ID" value="KAK0471865.1"/>
    <property type="molecule type" value="Genomic_DNA"/>
</dbReference>
<reference evidence="1" key="1">
    <citation type="submission" date="2023-06" db="EMBL/GenBank/DDBJ databases">
        <authorList>
            <consortium name="Lawrence Berkeley National Laboratory"/>
            <person name="Ahrendt S."/>
            <person name="Sahu N."/>
            <person name="Indic B."/>
            <person name="Wong-Bajracharya J."/>
            <person name="Merenyi Z."/>
            <person name="Ke H.-M."/>
            <person name="Monk M."/>
            <person name="Kocsube S."/>
            <person name="Drula E."/>
            <person name="Lipzen A."/>
            <person name="Balint B."/>
            <person name="Henrissat B."/>
            <person name="Andreopoulos B."/>
            <person name="Martin F.M."/>
            <person name="Harder C.B."/>
            <person name="Rigling D."/>
            <person name="Ford K.L."/>
            <person name="Foster G.D."/>
            <person name="Pangilinan J."/>
            <person name="Papanicolaou A."/>
            <person name="Barry K."/>
            <person name="LaButti K."/>
            <person name="Viragh M."/>
            <person name="Koriabine M."/>
            <person name="Yan M."/>
            <person name="Riley R."/>
            <person name="Champramary S."/>
            <person name="Plett K.L."/>
            <person name="Tsai I.J."/>
            <person name="Slot J."/>
            <person name="Sipos G."/>
            <person name="Plett J."/>
            <person name="Nagy L.G."/>
            <person name="Grigoriev I.V."/>
        </authorList>
    </citation>
    <scope>NUCLEOTIDE SEQUENCE</scope>
    <source>
        <strain evidence="1">ICMP 16352</strain>
    </source>
</reference>
<proteinExistence type="predicted"/>
<name>A0AA39NU16_9AGAR</name>
<dbReference type="AlphaFoldDB" id="A0AA39NU16"/>
<protein>
    <submittedName>
        <fullName evidence="1">Uncharacterized protein</fullName>
    </submittedName>
</protein>
<dbReference type="Proteomes" id="UP001175227">
    <property type="component" value="Unassembled WGS sequence"/>
</dbReference>
<organism evidence="1 2">
    <name type="scientific">Armillaria novae-zelandiae</name>
    <dbReference type="NCBI Taxonomy" id="153914"/>
    <lineage>
        <taxon>Eukaryota</taxon>
        <taxon>Fungi</taxon>
        <taxon>Dikarya</taxon>
        <taxon>Basidiomycota</taxon>
        <taxon>Agaricomycotina</taxon>
        <taxon>Agaricomycetes</taxon>
        <taxon>Agaricomycetidae</taxon>
        <taxon>Agaricales</taxon>
        <taxon>Marasmiineae</taxon>
        <taxon>Physalacriaceae</taxon>
        <taxon>Armillaria</taxon>
    </lineage>
</organism>
<accession>A0AA39NU16</accession>
<comment type="caution">
    <text evidence="1">The sequence shown here is derived from an EMBL/GenBank/DDBJ whole genome shotgun (WGS) entry which is preliminary data.</text>
</comment>
<evidence type="ECO:0000313" key="1">
    <source>
        <dbReference type="EMBL" id="KAK0471865.1"/>
    </source>
</evidence>
<gene>
    <name evidence="1" type="ORF">IW261DRAFT_1344122</name>
</gene>
<keyword evidence="2" id="KW-1185">Reference proteome</keyword>